<dbReference type="InterPro" id="IPR005632">
    <property type="entry name" value="Chaperone_Skp"/>
</dbReference>
<evidence type="ECO:0008006" key="3">
    <source>
        <dbReference type="Google" id="ProtNLM"/>
    </source>
</evidence>
<dbReference type="RefSeq" id="WP_023447500.1">
    <property type="nucleotide sequence ID" value="NZ_AWGB01000112.1"/>
</dbReference>
<dbReference type="GO" id="GO:0051082">
    <property type="term" value="F:unfolded protein binding"/>
    <property type="evidence" value="ECO:0007669"/>
    <property type="project" value="InterPro"/>
</dbReference>
<dbReference type="Gene3D" id="3.30.910.20">
    <property type="entry name" value="Skp domain"/>
    <property type="match status" value="1"/>
</dbReference>
<sequence>GQCVLDEQTAMSTSAMGKAASDRLMQLKAAVDAELGGEGQAIETEYKALAAGQKAAEATPAAKAAWQGKAEAWEKKRQAFQAKVQQRNQEMQYTQQEVMQAIFQKMIPNINAVVTQKSCATVLSADSLLHYDMTTNTAGANSQTSFLYANPAMNITTAVVQKMDSTGEKLPAFDRVKLDQPAAGAAPAK</sequence>
<accession>V4NSF5</accession>
<dbReference type="SUPFAM" id="SSF111384">
    <property type="entry name" value="OmpH-like"/>
    <property type="match status" value="1"/>
</dbReference>
<comment type="caution">
    <text evidence="1">The sequence shown here is derived from an EMBL/GenBank/DDBJ whole genome shotgun (WGS) entry which is preliminary data.</text>
</comment>
<dbReference type="SMART" id="SM00935">
    <property type="entry name" value="OmpH"/>
    <property type="match status" value="1"/>
</dbReference>
<feature type="non-terminal residue" evidence="1">
    <location>
        <position position="1"/>
    </location>
</feature>
<dbReference type="AlphaFoldDB" id="V4NSF5"/>
<dbReference type="STRING" id="1121022.GCA_000376105_00548"/>
<gene>
    <name evidence="1" type="ORF">ABENE_22945</name>
</gene>
<evidence type="ECO:0000313" key="2">
    <source>
        <dbReference type="Proteomes" id="UP000017837"/>
    </source>
</evidence>
<dbReference type="InterPro" id="IPR024930">
    <property type="entry name" value="Skp_dom_sf"/>
</dbReference>
<name>V4NSF5_9CAUL</name>
<dbReference type="eggNOG" id="COG2825">
    <property type="taxonomic scope" value="Bacteria"/>
</dbReference>
<dbReference type="Proteomes" id="UP000017837">
    <property type="component" value="Unassembled WGS sequence"/>
</dbReference>
<dbReference type="Pfam" id="PF03938">
    <property type="entry name" value="OmpH"/>
    <property type="match status" value="1"/>
</dbReference>
<protein>
    <recommendedName>
        <fullName evidence="3">OmpH family outer membrane protein</fullName>
    </recommendedName>
</protein>
<reference evidence="1 2" key="1">
    <citation type="journal article" date="2014" name="Nature">
        <title>Sequential evolution of bacterial morphology by co-option of a developmental regulator.</title>
        <authorList>
            <person name="Jiang C."/>
            <person name="Brown P.J."/>
            <person name="Ducret A."/>
            <person name="Brun Y.V."/>
        </authorList>
    </citation>
    <scope>NUCLEOTIDE SEQUENCE [LARGE SCALE GENOMIC DNA]</scope>
    <source>
        <strain evidence="1 2">DSM 16100</strain>
    </source>
</reference>
<keyword evidence="2" id="KW-1185">Reference proteome</keyword>
<proteinExistence type="predicted"/>
<organism evidence="1 2">
    <name type="scientific">Asticcacaulis benevestitus DSM 16100 = ATCC BAA-896</name>
    <dbReference type="NCBI Taxonomy" id="1121022"/>
    <lineage>
        <taxon>Bacteria</taxon>
        <taxon>Pseudomonadati</taxon>
        <taxon>Pseudomonadota</taxon>
        <taxon>Alphaproteobacteria</taxon>
        <taxon>Caulobacterales</taxon>
        <taxon>Caulobacteraceae</taxon>
        <taxon>Asticcacaulis</taxon>
    </lineage>
</organism>
<evidence type="ECO:0000313" key="1">
    <source>
        <dbReference type="EMBL" id="ESQ78886.1"/>
    </source>
</evidence>
<dbReference type="PATRIC" id="fig|1121022.4.peg.4695"/>
<dbReference type="EMBL" id="AWGB01000112">
    <property type="protein sequence ID" value="ESQ78886.1"/>
    <property type="molecule type" value="Genomic_DNA"/>
</dbReference>